<dbReference type="Proteomes" id="UP000440513">
    <property type="component" value="Unassembled WGS sequence"/>
</dbReference>
<feature type="transmembrane region" description="Helical" evidence="5">
    <location>
        <begin position="163"/>
        <end position="181"/>
    </location>
</feature>
<keyword evidence="3 5" id="KW-1133">Transmembrane helix</keyword>
<evidence type="ECO:0000256" key="1">
    <source>
        <dbReference type="ARBA" id="ARBA00004141"/>
    </source>
</evidence>
<feature type="domain" description="Sodium/calcium exchanger membrane region" evidence="6">
    <location>
        <begin position="166"/>
        <end position="305"/>
    </location>
</feature>
<dbReference type="GO" id="GO:0005262">
    <property type="term" value="F:calcium channel activity"/>
    <property type="evidence" value="ECO:0007669"/>
    <property type="project" value="TreeGrafter"/>
</dbReference>
<protein>
    <submittedName>
        <fullName evidence="7">Calcium/sodium antiporter</fullName>
    </submittedName>
</protein>
<feature type="transmembrane region" description="Helical" evidence="5">
    <location>
        <begin position="285"/>
        <end position="304"/>
    </location>
</feature>
<dbReference type="InterPro" id="IPR004481">
    <property type="entry name" value="K/Na/Ca-exchanger"/>
</dbReference>
<dbReference type="InterPro" id="IPR004837">
    <property type="entry name" value="NaCa_Exmemb"/>
</dbReference>
<evidence type="ECO:0000256" key="2">
    <source>
        <dbReference type="ARBA" id="ARBA00022692"/>
    </source>
</evidence>
<dbReference type="Gene3D" id="1.20.1420.30">
    <property type="entry name" value="NCX, central ion-binding region"/>
    <property type="match status" value="1"/>
</dbReference>
<dbReference type="GO" id="GO:0005886">
    <property type="term" value="C:plasma membrane"/>
    <property type="evidence" value="ECO:0007669"/>
    <property type="project" value="TreeGrafter"/>
</dbReference>
<dbReference type="PANTHER" id="PTHR10846:SF8">
    <property type="entry name" value="INNER MEMBRANE PROTEIN YRBG"/>
    <property type="match status" value="1"/>
</dbReference>
<comment type="caution">
    <text evidence="7">The sequence shown here is derived from an EMBL/GenBank/DDBJ whole genome shotgun (WGS) entry which is preliminary data.</text>
</comment>
<sequence length="306" mass="32679">MILQVLLLVLGFLMLVKGADWFVDGASGIAERFGIPQLVVGLTIVAMGTSMPEAAVSINSALKGNAGITIGNIVGSNILNILIILGITAVITTVAVQKSTIWIEIPYMMIITVLLLVLGKSGNQITLSEGVILWVAFLLYLGYLFYCAKKNKEEVVEEEAKPMWKLLLATVLGLLLVVWGSDVTVDAAKAIARVLGISERVIGLTVVALGTSLPELFTSVFAARKGKADIAIGNIVGSNIFNILFVVGTAALIVPVEFLPGFGIDTVIALGAGLLLWVCIWRKRALTRPAGIVMLIAYLAYFMYLM</sequence>
<dbReference type="PANTHER" id="PTHR10846">
    <property type="entry name" value="SODIUM/POTASSIUM/CALCIUM EXCHANGER"/>
    <property type="match status" value="1"/>
</dbReference>
<gene>
    <name evidence="7" type="ORF">FYJ57_03835</name>
</gene>
<evidence type="ECO:0000256" key="5">
    <source>
        <dbReference type="SAM" id="Phobius"/>
    </source>
</evidence>
<reference evidence="7 8" key="1">
    <citation type="submission" date="2019-08" db="EMBL/GenBank/DDBJ databases">
        <title>In-depth cultivation of the pig gut microbiome towards novel bacterial diversity and tailored functional studies.</title>
        <authorList>
            <person name="Wylensek D."/>
            <person name="Hitch T.C.A."/>
            <person name="Clavel T."/>
        </authorList>
    </citation>
    <scope>NUCLEOTIDE SEQUENCE [LARGE SCALE GENOMIC DNA]</scope>
    <source>
        <strain evidence="7 8">BSM-380-WT-5A</strain>
    </source>
</reference>
<evidence type="ECO:0000256" key="4">
    <source>
        <dbReference type="ARBA" id="ARBA00023136"/>
    </source>
</evidence>
<feature type="transmembrane region" description="Helical" evidence="5">
    <location>
        <begin position="259"/>
        <end position="278"/>
    </location>
</feature>
<feature type="transmembrane region" description="Helical" evidence="5">
    <location>
        <begin position="78"/>
        <end position="96"/>
    </location>
</feature>
<dbReference type="NCBIfam" id="TIGR00367">
    <property type="entry name" value="calcium/sodium antiporter"/>
    <property type="match status" value="1"/>
</dbReference>
<proteinExistence type="predicted"/>
<dbReference type="GO" id="GO:0006874">
    <property type="term" value="P:intracellular calcium ion homeostasis"/>
    <property type="evidence" value="ECO:0007669"/>
    <property type="project" value="TreeGrafter"/>
</dbReference>
<dbReference type="EMBL" id="VUMS01000005">
    <property type="protein sequence ID" value="MST65881.1"/>
    <property type="molecule type" value="Genomic_DNA"/>
</dbReference>
<evidence type="ECO:0000313" key="8">
    <source>
        <dbReference type="Proteomes" id="UP000440513"/>
    </source>
</evidence>
<feature type="transmembrane region" description="Helical" evidence="5">
    <location>
        <begin position="101"/>
        <end position="119"/>
    </location>
</feature>
<dbReference type="Pfam" id="PF01699">
    <property type="entry name" value="Na_Ca_ex"/>
    <property type="match status" value="2"/>
</dbReference>
<keyword evidence="8" id="KW-1185">Reference proteome</keyword>
<dbReference type="GO" id="GO:0008273">
    <property type="term" value="F:calcium, potassium:sodium antiporter activity"/>
    <property type="evidence" value="ECO:0007669"/>
    <property type="project" value="TreeGrafter"/>
</dbReference>
<dbReference type="AlphaFoldDB" id="A0A7X2P1R8"/>
<feature type="transmembrane region" description="Helical" evidence="5">
    <location>
        <begin position="230"/>
        <end position="253"/>
    </location>
</feature>
<accession>A0A7X2P1R8</accession>
<organism evidence="7 8">
    <name type="scientific">Oliverpabstia intestinalis</name>
    <dbReference type="NCBI Taxonomy" id="2606633"/>
    <lineage>
        <taxon>Bacteria</taxon>
        <taxon>Bacillati</taxon>
        <taxon>Bacillota</taxon>
        <taxon>Clostridia</taxon>
        <taxon>Lachnospirales</taxon>
        <taxon>Lachnospiraceae</taxon>
        <taxon>Oliverpabstia</taxon>
    </lineage>
</organism>
<comment type="subcellular location">
    <subcellularLocation>
        <location evidence="1">Membrane</location>
        <topology evidence="1">Multi-pass membrane protein</topology>
    </subcellularLocation>
</comment>
<evidence type="ECO:0000256" key="3">
    <source>
        <dbReference type="ARBA" id="ARBA00022989"/>
    </source>
</evidence>
<evidence type="ECO:0000259" key="6">
    <source>
        <dbReference type="Pfam" id="PF01699"/>
    </source>
</evidence>
<feature type="domain" description="Sodium/calcium exchanger membrane region" evidence="6">
    <location>
        <begin position="5"/>
        <end position="145"/>
    </location>
</feature>
<keyword evidence="2 5" id="KW-0812">Transmembrane</keyword>
<feature type="transmembrane region" description="Helical" evidence="5">
    <location>
        <begin position="131"/>
        <end position="148"/>
    </location>
</feature>
<evidence type="ECO:0000313" key="7">
    <source>
        <dbReference type="EMBL" id="MST65881.1"/>
    </source>
</evidence>
<keyword evidence="4 5" id="KW-0472">Membrane</keyword>
<name>A0A7X2P1R8_9FIRM</name>
<dbReference type="InterPro" id="IPR044880">
    <property type="entry name" value="NCX_ion-bd_dom_sf"/>
</dbReference>